<dbReference type="VEuPathDB" id="FungiDB:PC110_g5978"/>
<reference evidence="1" key="1">
    <citation type="submission" date="2018-10" db="EMBL/GenBank/DDBJ databases">
        <title>Effector identification in a new, highly contiguous assembly of the strawberry crown rot pathogen Phytophthora cactorum.</title>
        <authorList>
            <person name="Armitage A.D."/>
            <person name="Nellist C.F."/>
            <person name="Bates H."/>
            <person name="Vickerstaff R.J."/>
            <person name="Harrison R.J."/>
        </authorList>
    </citation>
    <scope>NUCLEOTIDE SEQUENCE</scope>
    <source>
        <strain evidence="1">4040</strain>
    </source>
</reference>
<dbReference type="AlphaFoldDB" id="A0A8T1D4L8"/>
<gene>
    <name evidence="1" type="ORF">PC117_g12881</name>
</gene>
<sequence>MEISIPEDVSNLFLVCAGTLSQNFIDAVALEAIDTFAMENKTHLGRQCGCDWMRSLSFLPRSNDRCRDT</sequence>
<evidence type="ECO:0000313" key="2">
    <source>
        <dbReference type="Proteomes" id="UP000736787"/>
    </source>
</evidence>
<accession>A0A8T1D4L8</accession>
<proteinExistence type="predicted"/>
<protein>
    <submittedName>
        <fullName evidence="1">Uncharacterized protein</fullName>
    </submittedName>
</protein>
<organism evidence="1 2">
    <name type="scientific">Phytophthora cactorum</name>
    <dbReference type="NCBI Taxonomy" id="29920"/>
    <lineage>
        <taxon>Eukaryota</taxon>
        <taxon>Sar</taxon>
        <taxon>Stramenopiles</taxon>
        <taxon>Oomycota</taxon>
        <taxon>Peronosporomycetes</taxon>
        <taxon>Peronosporales</taxon>
        <taxon>Peronosporaceae</taxon>
        <taxon>Phytophthora</taxon>
    </lineage>
</organism>
<comment type="caution">
    <text evidence="1">The sequence shown here is derived from an EMBL/GenBank/DDBJ whole genome shotgun (WGS) entry which is preliminary data.</text>
</comment>
<dbReference type="Proteomes" id="UP000736787">
    <property type="component" value="Unassembled WGS sequence"/>
</dbReference>
<evidence type="ECO:0000313" key="1">
    <source>
        <dbReference type="EMBL" id="KAG2933415.1"/>
    </source>
</evidence>
<dbReference type="EMBL" id="RCMK01000363">
    <property type="protein sequence ID" value="KAG2933415.1"/>
    <property type="molecule type" value="Genomic_DNA"/>
</dbReference>
<name>A0A8T1D4L8_9STRA</name>